<dbReference type="EMBL" id="BDGG01000007">
    <property type="protein sequence ID" value="GAV01539.1"/>
    <property type="molecule type" value="Genomic_DNA"/>
</dbReference>
<gene>
    <name evidence="1" type="primary">RvY_12235-1</name>
    <name evidence="1" type="synonym">RvY_12235.1</name>
    <name evidence="1" type="ORF">RvY_12235</name>
</gene>
<evidence type="ECO:0000313" key="1">
    <source>
        <dbReference type="EMBL" id="GAV01539.1"/>
    </source>
</evidence>
<keyword evidence="2" id="KW-1185">Reference proteome</keyword>
<comment type="caution">
    <text evidence="1">The sequence shown here is derived from an EMBL/GenBank/DDBJ whole genome shotgun (WGS) entry which is preliminary data.</text>
</comment>
<name>A0A1D1VSK9_RAMVA</name>
<protein>
    <submittedName>
        <fullName evidence="1">Uncharacterized protein</fullName>
    </submittedName>
</protein>
<organism evidence="1 2">
    <name type="scientific">Ramazzottius varieornatus</name>
    <name type="common">Water bear</name>
    <name type="synonym">Tardigrade</name>
    <dbReference type="NCBI Taxonomy" id="947166"/>
    <lineage>
        <taxon>Eukaryota</taxon>
        <taxon>Metazoa</taxon>
        <taxon>Ecdysozoa</taxon>
        <taxon>Tardigrada</taxon>
        <taxon>Eutardigrada</taxon>
        <taxon>Parachela</taxon>
        <taxon>Hypsibioidea</taxon>
        <taxon>Ramazzottiidae</taxon>
        <taxon>Ramazzottius</taxon>
    </lineage>
</organism>
<dbReference type="AlphaFoldDB" id="A0A1D1VSK9"/>
<sequence>MAQSTYAGCFDSLPPFFGEPRFCSRSLDRPILDSMRQPKDGFSNAGLQVKSAARLVKGRNVGNVRSTNYSENHEKSKD</sequence>
<proteinExistence type="predicted"/>
<evidence type="ECO:0000313" key="2">
    <source>
        <dbReference type="Proteomes" id="UP000186922"/>
    </source>
</evidence>
<reference evidence="1 2" key="1">
    <citation type="journal article" date="2016" name="Nat. Commun.">
        <title>Extremotolerant tardigrade genome and improved radiotolerance of human cultured cells by tardigrade-unique protein.</title>
        <authorList>
            <person name="Hashimoto T."/>
            <person name="Horikawa D.D."/>
            <person name="Saito Y."/>
            <person name="Kuwahara H."/>
            <person name="Kozuka-Hata H."/>
            <person name="Shin-I T."/>
            <person name="Minakuchi Y."/>
            <person name="Ohishi K."/>
            <person name="Motoyama A."/>
            <person name="Aizu T."/>
            <person name="Enomoto A."/>
            <person name="Kondo K."/>
            <person name="Tanaka S."/>
            <person name="Hara Y."/>
            <person name="Koshikawa S."/>
            <person name="Sagara H."/>
            <person name="Miura T."/>
            <person name="Yokobori S."/>
            <person name="Miyagawa K."/>
            <person name="Suzuki Y."/>
            <person name="Kubo T."/>
            <person name="Oyama M."/>
            <person name="Kohara Y."/>
            <person name="Fujiyama A."/>
            <person name="Arakawa K."/>
            <person name="Katayama T."/>
            <person name="Toyoda A."/>
            <person name="Kunieda T."/>
        </authorList>
    </citation>
    <scope>NUCLEOTIDE SEQUENCE [LARGE SCALE GENOMIC DNA]</scope>
    <source>
        <strain evidence="1 2">YOKOZUNA-1</strain>
    </source>
</reference>
<accession>A0A1D1VSK9</accession>
<dbReference type="Proteomes" id="UP000186922">
    <property type="component" value="Unassembled WGS sequence"/>
</dbReference>